<name>A0A8B8BIT8_CRAVI</name>
<gene>
    <name evidence="4" type="primary">LOC111110905</name>
</gene>
<feature type="transmembrane region" description="Helical" evidence="2">
    <location>
        <begin position="122"/>
        <end position="148"/>
    </location>
</feature>
<protein>
    <submittedName>
        <fullName evidence="4">Uncharacterized protein LOC111110905 isoform X1</fullName>
    </submittedName>
</protein>
<proteinExistence type="predicted"/>
<keyword evidence="3" id="KW-1185">Reference proteome</keyword>
<keyword evidence="2" id="KW-0812">Transmembrane</keyword>
<keyword evidence="2" id="KW-0472">Membrane</keyword>
<dbReference type="AlphaFoldDB" id="A0A8B8BIT8"/>
<dbReference type="GeneID" id="111110905"/>
<reference evidence="4" key="1">
    <citation type="submission" date="2025-08" db="UniProtKB">
        <authorList>
            <consortium name="RefSeq"/>
        </authorList>
    </citation>
    <scope>IDENTIFICATION</scope>
    <source>
        <tissue evidence="4">Whole sample</tissue>
    </source>
</reference>
<organism evidence="3 4">
    <name type="scientific">Crassostrea virginica</name>
    <name type="common">Eastern oyster</name>
    <dbReference type="NCBI Taxonomy" id="6565"/>
    <lineage>
        <taxon>Eukaryota</taxon>
        <taxon>Metazoa</taxon>
        <taxon>Spiralia</taxon>
        <taxon>Lophotrochozoa</taxon>
        <taxon>Mollusca</taxon>
        <taxon>Bivalvia</taxon>
        <taxon>Autobranchia</taxon>
        <taxon>Pteriomorphia</taxon>
        <taxon>Ostreida</taxon>
        <taxon>Ostreoidea</taxon>
        <taxon>Ostreidae</taxon>
        <taxon>Crassostrea</taxon>
    </lineage>
</organism>
<evidence type="ECO:0000313" key="4">
    <source>
        <dbReference type="RefSeq" id="XP_022303275.1"/>
    </source>
</evidence>
<dbReference type="InterPro" id="IPR051308">
    <property type="entry name" value="Proline-rich_CW_protein"/>
</dbReference>
<evidence type="ECO:0000313" key="3">
    <source>
        <dbReference type="Proteomes" id="UP000694844"/>
    </source>
</evidence>
<dbReference type="KEGG" id="cvn:111110905"/>
<dbReference type="RefSeq" id="XP_022303275.1">
    <property type="nucleotide sequence ID" value="XM_022447567.1"/>
</dbReference>
<dbReference type="PANTHER" id="PTHR34629:SF1">
    <property type="entry name" value="PROLINE-RICH EXTENSIN-LIKE PROTEIN EPR1"/>
    <property type="match status" value="1"/>
</dbReference>
<sequence length="355" mass="39239">MIKKSQVAKMAKTVLEKRLIGVYVVTIVLWLISMFTQGWIVESLDYANLTISIQTSLFYYKVCVGEVCLTELGIDEKPLAKTMPTWTEMQSMSITAVVLCAVCFLLVILTDPCSCKKFKRPIAVVLILFNIIAVLIESVLIIRVVIYITTASQNSDLVESLLSKTYKDLTYNIKVPYSMIIAGVGWLAAITGCGLGCVHNSSLKRRNREHQGQNQASAAYAPTMELTNQPHHMQHMVYKQPPYGQPPHGKPPHGQPPYGQPPYGQPPNGQPPHGQPPYGQPLYGQPPHGQPPYGQPPYGQPPHGQPPYGQPPHGQPSYEQLPYGQPPDEETSYEQLPPAYTNASAVSSPMPMYTK</sequence>
<feature type="compositionally biased region" description="Pro residues" evidence="1">
    <location>
        <begin position="288"/>
        <end position="314"/>
    </location>
</feature>
<feature type="region of interest" description="Disordered" evidence="1">
    <location>
        <begin position="237"/>
        <end position="355"/>
    </location>
</feature>
<feature type="compositionally biased region" description="Pro residues" evidence="1">
    <location>
        <begin position="243"/>
        <end position="279"/>
    </location>
</feature>
<dbReference type="PANTHER" id="PTHR34629">
    <property type="entry name" value="PROLINE-RICH EXTENSIN-LIKE PROTEIN EPR1"/>
    <property type="match status" value="1"/>
</dbReference>
<keyword evidence="2" id="KW-1133">Transmembrane helix</keyword>
<feature type="transmembrane region" description="Helical" evidence="2">
    <location>
        <begin position="20"/>
        <end position="40"/>
    </location>
</feature>
<evidence type="ECO:0000256" key="2">
    <source>
        <dbReference type="SAM" id="Phobius"/>
    </source>
</evidence>
<feature type="transmembrane region" description="Helical" evidence="2">
    <location>
        <begin position="91"/>
        <end position="110"/>
    </location>
</feature>
<feature type="transmembrane region" description="Helical" evidence="2">
    <location>
        <begin position="177"/>
        <end position="198"/>
    </location>
</feature>
<accession>A0A8B8BIT8</accession>
<dbReference type="Proteomes" id="UP000694844">
    <property type="component" value="Chromosome 9"/>
</dbReference>
<evidence type="ECO:0000256" key="1">
    <source>
        <dbReference type="SAM" id="MobiDB-lite"/>
    </source>
</evidence>